<evidence type="ECO:0000313" key="4">
    <source>
        <dbReference type="EMBL" id="QOP41525.1"/>
    </source>
</evidence>
<dbReference type="Gene3D" id="3.30.1150.10">
    <property type="match status" value="1"/>
</dbReference>
<dbReference type="EMBL" id="CP041165">
    <property type="protein sequence ID" value="QOP41525.1"/>
    <property type="molecule type" value="Genomic_DNA"/>
</dbReference>
<evidence type="ECO:0000259" key="3">
    <source>
        <dbReference type="PROSITE" id="PS52015"/>
    </source>
</evidence>
<feature type="coiled-coil region" evidence="1">
    <location>
        <begin position="116"/>
        <end position="161"/>
    </location>
</feature>
<reference evidence="4 5" key="1">
    <citation type="submission" date="2019-06" db="EMBL/GenBank/DDBJ databases">
        <title>Sulfurimonas gotlandica sp. nov., a chemoautotrophic and psychrotolerant epsilonproteobacterium isolated from a pelagic redoxcline, and an emended description of the genus Sulfurimonas.</title>
        <authorList>
            <person name="Wang S."/>
            <person name="Jiang L."/>
            <person name="Shao Z."/>
        </authorList>
    </citation>
    <scope>NUCLEOTIDE SEQUENCE [LARGE SCALE GENOMIC DNA]</scope>
    <source>
        <strain evidence="4 5">B2</strain>
    </source>
</reference>
<gene>
    <name evidence="4" type="ORF">FJR03_07115</name>
</gene>
<organism evidence="4 5">
    <name type="scientific">Sulfurimonas marina</name>
    <dbReference type="NCBI Taxonomy" id="2590551"/>
    <lineage>
        <taxon>Bacteria</taxon>
        <taxon>Pseudomonadati</taxon>
        <taxon>Campylobacterota</taxon>
        <taxon>Epsilonproteobacteria</taxon>
        <taxon>Campylobacterales</taxon>
        <taxon>Sulfurimonadaceae</taxon>
        <taxon>Sulfurimonas</taxon>
    </lineage>
</organism>
<dbReference type="Proteomes" id="UP000593910">
    <property type="component" value="Chromosome"/>
</dbReference>
<proteinExistence type="predicted"/>
<dbReference type="GO" id="GO:0055085">
    <property type="term" value="P:transmembrane transport"/>
    <property type="evidence" value="ECO:0007669"/>
    <property type="project" value="InterPro"/>
</dbReference>
<keyword evidence="2" id="KW-0472">Membrane</keyword>
<feature type="domain" description="TonB C-terminal" evidence="3">
    <location>
        <begin position="157"/>
        <end position="245"/>
    </location>
</feature>
<name>A0A7M1AVT2_9BACT</name>
<dbReference type="GO" id="GO:0015891">
    <property type="term" value="P:siderophore transport"/>
    <property type="evidence" value="ECO:0007669"/>
    <property type="project" value="InterPro"/>
</dbReference>
<dbReference type="RefSeq" id="WP_193112841.1">
    <property type="nucleotide sequence ID" value="NZ_CP041165.1"/>
</dbReference>
<keyword evidence="1" id="KW-0175">Coiled coil</keyword>
<dbReference type="Pfam" id="PF03544">
    <property type="entry name" value="TonB_C"/>
    <property type="match status" value="1"/>
</dbReference>
<dbReference type="InterPro" id="IPR003538">
    <property type="entry name" value="TonB"/>
</dbReference>
<feature type="transmembrane region" description="Helical" evidence="2">
    <location>
        <begin position="6"/>
        <end position="26"/>
    </location>
</feature>
<keyword evidence="2" id="KW-1133">Transmembrane helix</keyword>
<sequence length="245" mass="28168">MNRYISSFAMTIVIYTSLVASIIYMAEKQYEASESKESIDNTKIVVVSLMREHPCTEQKQLKKVEKKPKKEVQKKVVKKEKLKPKVEQKAVVEKIVQKEVVKEKIIEKEVIIEEIVAEVEEEVVEQQVEDIKAQEEEELREQKLQEMLAAKQKELDSFTLQLVQKINENKRYPLSARRRGVEGDVDVKFIVLADGGVSAIKVIAGKSIFKKATIQAIEESFPLNVEKSLIDFPKEFNIKLAYTLK</sequence>
<dbReference type="KEGG" id="smax:FJR03_07115"/>
<dbReference type="AlphaFoldDB" id="A0A7M1AVT2"/>
<dbReference type="PRINTS" id="PR01374">
    <property type="entry name" value="TONBPROTEIN"/>
</dbReference>
<accession>A0A7M1AVT2</accession>
<keyword evidence="5" id="KW-1185">Reference proteome</keyword>
<evidence type="ECO:0000256" key="2">
    <source>
        <dbReference type="SAM" id="Phobius"/>
    </source>
</evidence>
<dbReference type="PROSITE" id="PS52015">
    <property type="entry name" value="TONB_CTD"/>
    <property type="match status" value="1"/>
</dbReference>
<dbReference type="GO" id="GO:0030288">
    <property type="term" value="C:outer membrane-bounded periplasmic space"/>
    <property type="evidence" value="ECO:0007669"/>
    <property type="project" value="InterPro"/>
</dbReference>
<dbReference type="SUPFAM" id="SSF74653">
    <property type="entry name" value="TolA/TonB C-terminal domain"/>
    <property type="match status" value="1"/>
</dbReference>
<evidence type="ECO:0000313" key="5">
    <source>
        <dbReference type="Proteomes" id="UP000593910"/>
    </source>
</evidence>
<protein>
    <recommendedName>
        <fullName evidence="3">TonB C-terminal domain-containing protein</fullName>
    </recommendedName>
</protein>
<evidence type="ECO:0000256" key="1">
    <source>
        <dbReference type="SAM" id="Coils"/>
    </source>
</evidence>
<dbReference type="InterPro" id="IPR037682">
    <property type="entry name" value="TonB_C"/>
</dbReference>
<keyword evidence="2" id="KW-0812">Transmembrane</keyword>
<dbReference type="GO" id="GO:0031992">
    <property type="term" value="F:energy transducer activity"/>
    <property type="evidence" value="ECO:0007669"/>
    <property type="project" value="InterPro"/>
</dbReference>